<evidence type="ECO:0000313" key="2">
    <source>
        <dbReference type="EMBL" id="KAJ7619681.1"/>
    </source>
</evidence>
<name>A0AAD7BFU5_9AGAR</name>
<feature type="compositionally biased region" description="Polar residues" evidence="1">
    <location>
        <begin position="176"/>
        <end position="193"/>
    </location>
</feature>
<feature type="compositionally biased region" description="Basic and acidic residues" evidence="1">
    <location>
        <begin position="194"/>
        <end position="222"/>
    </location>
</feature>
<evidence type="ECO:0000256" key="1">
    <source>
        <dbReference type="SAM" id="MobiDB-lite"/>
    </source>
</evidence>
<feature type="compositionally biased region" description="Basic and acidic residues" evidence="1">
    <location>
        <begin position="249"/>
        <end position="258"/>
    </location>
</feature>
<proteinExistence type="predicted"/>
<evidence type="ECO:0000313" key="3">
    <source>
        <dbReference type="Proteomes" id="UP001221142"/>
    </source>
</evidence>
<comment type="caution">
    <text evidence="2">The sequence shown here is derived from an EMBL/GenBank/DDBJ whole genome shotgun (WGS) entry which is preliminary data.</text>
</comment>
<accession>A0AAD7BFU5</accession>
<dbReference type="AlphaFoldDB" id="A0AAD7BFU5"/>
<sequence length="264" mass="29102">MTDGLTPKHVGVVDTCSTNGIHQLNKFLTVVRLSAVRTLVRVQFGGSRRYGYRSGPTTYGRTSGGYTIKGEVGYDFTKISRVMDQCWSHGSTGPPRGIMAWHTGHSVVGLKRNPRATTKRSGKAHDFSWQRHGPLQEDFVATSNEDYATQEKNNGMRKCHKGCGIHARQPSEAAKRTTSAGSDTGQGETASEVQRTERGEPRKRPKKEESCHPVTEGKKPGPSEEWNGESGRQVHGTAPQRVMWRGKSKIVEGKEVDSRMQLPG</sequence>
<keyword evidence="3" id="KW-1185">Reference proteome</keyword>
<feature type="region of interest" description="Disordered" evidence="1">
    <location>
        <begin position="152"/>
        <end position="264"/>
    </location>
</feature>
<dbReference type="Proteomes" id="UP001221142">
    <property type="component" value="Unassembled WGS sequence"/>
</dbReference>
<reference evidence="2" key="1">
    <citation type="submission" date="2023-03" db="EMBL/GenBank/DDBJ databases">
        <title>Massive genome expansion in bonnet fungi (Mycena s.s.) driven by repeated elements and novel gene families across ecological guilds.</title>
        <authorList>
            <consortium name="Lawrence Berkeley National Laboratory"/>
            <person name="Harder C.B."/>
            <person name="Miyauchi S."/>
            <person name="Viragh M."/>
            <person name="Kuo A."/>
            <person name="Thoen E."/>
            <person name="Andreopoulos B."/>
            <person name="Lu D."/>
            <person name="Skrede I."/>
            <person name="Drula E."/>
            <person name="Henrissat B."/>
            <person name="Morin E."/>
            <person name="Kohler A."/>
            <person name="Barry K."/>
            <person name="LaButti K."/>
            <person name="Morin E."/>
            <person name="Salamov A."/>
            <person name="Lipzen A."/>
            <person name="Mereny Z."/>
            <person name="Hegedus B."/>
            <person name="Baldrian P."/>
            <person name="Stursova M."/>
            <person name="Weitz H."/>
            <person name="Taylor A."/>
            <person name="Grigoriev I.V."/>
            <person name="Nagy L.G."/>
            <person name="Martin F."/>
            <person name="Kauserud H."/>
        </authorList>
    </citation>
    <scope>NUCLEOTIDE SEQUENCE</scope>
    <source>
        <strain evidence="2">9284</strain>
    </source>
</reference>
<protein>
    <submittedName>
        <fullName evidence="2">Uncharacterized protein</fullName>
    </submittedName>
</protein>
<organism evidence="2 3">
    <name type="scientific">Roridomyces roridus</name>
    <dbReference type="NCBI Taxonomy" id="1738132"/>
    <lineage>
        <taxon>Eukaryota</taxon>
        <taxon>Fungi</taxon>
        <taxon>Dikarya</taxon>
        <taxon>Basidiomycota</taxon>
        <taxon>Agaricomycotina</taxon>
        <taxon>Agaricomycetes</taxon>
        <taxon>Agaricomycetidae</taxon>
        <taxon>Agaricales</taxon>
        <taxon>Marasmiineae</taxon>
        <taxon>Mycenaceae</taxon>
        <taxon>Roridomyces</taxon>
    </lineage>
</organism>
<gene>
    <name evidence="2" type="ORF">FB45DRAFT_871796</name>
</gene>
<dbReference type="EMBL" id="JARKIF010000018">
    <property type="protein sequence ID" value="KAJ7619681.1"/>
    <property type="molecule type" value="Genomic_DNA"/>
</dbReference>